<sequence length="120" mass="12736">MLHLARHLGFTPAFLDYFAAVDADVPSACALALTTGRQVLVDEVASSPVFDGQTRAVMLASGSRAVQTYPLFDDHGGLLGMLSMHYHRPGLREDHEPLAKAAATALASLDTVVKHASPIP</sequence>
<dbReference type="AlphaFoldDB" id="A0A318K6Y7"/>
<evidence type="ECO:0000313" key="3">
    <source>
        <dbReference type="Proteomes" id="UP000247569"/>
    </source>
</evidence>
<feature type="domain" description="GAF" evidence="1">
    <location>
        <begin position="26"/>
        <end position="107"/>
    </location>
</feature>
<keyword evidence="3" id="KW-1185">Reference proteome</keyword>
<dbReference type="InterPro" id="IPR029016">
    <property type="entry name" value="GAF-like_dom_sf"/>
</dbReference>
<dbReference type="InterPro" id="IPR003018">
    <property type="entry name" value="GAF"/>
</dbReference>
<reference evidence="2 3" key="1">
    <citation type="submission" date="2018-05" db="EMBL/GenBank/DDBJ databases">
        <title>Genomic Encyclopedia of Type Strains, Phase IV (KMG-IV): sequencing the most valuable type-strain genomes for metagenomic binning, comparative biology and taxonomic classification.</title>
        <authorList>
            <person name="Goeker M."/>
        </authorList>
    </citation>
    <scope>NUCLEOTIDE SEQUENCE [LARGE SCALE GENOMIC DNA]</scope>
    <source>
        <strain evidence="2 3">DSM 44704</strain>
    </source>
</reference>
<evidence type="ECO:0000259" key="1">
    <source>
        <dbReference type="Pfam" id="PF01590"/>
    </source>
</evidence>
<accession>A0A318K6Y7</accession>
<dbReference type="SUPFAM" id="SSF55781">
    <property type="entry name" value="GAF domain-like"/>
    <property type="match status" value="1"/>
</dbReference>
<dbReference type="Pfam" id="PF01590">
    <property type="entry name" value="GAF"/>
    <property type="match status" value="1"/>
</dbReference>
<comment type="caution">
    <text evidence="2">The sequence shown here is derived from an EMBL/GenBank/DDBJ whole genome shotgun (WGS) entry which is preliminary data.</text>
</comment>
<organism evidence="2 3">
    <name type="scientific">Nocardia tenerifensis</name>
    <dbReference type="NCBI Taxonomy" id="228006"/>
    <lineage>
        <taxon>Bacteria</taxon>
        <taxon>Bacillati</taxon>
        <taxon>Actinomycetota</taxon>
        <taxon>Actinomycetes</taxon>
        <taxon>Mycobacteriales</taxon>
        <taxon>Nocardiaceae</taxon>
        <taxon>Nocardia</taxon>
    </lineage>
</organism>
<dbReference type="Proteomes" id="UP000247569">
    <property type="component" value="Unassembled WGS sequence"/>
</dbReference>
<evidence type="ECO:0000313" key="2">
    <source>
        <dbReference type="EMBL" id="PXX69098.1"/>
    </source>
</evidence>
<name>A0A318K6Y7_9NOCA</name>
<protein>
    <submittedName>
        <fullName evidence="2">GAF domain-containing protein</fullName>
    </submittedName>
</protein>
<proteinExistence type="predicted"/>
<gene>
    <name evidence="2" type="ORF">DFR70_102785</name>
</gene>
<dbReference type="RefSeq" id="WP_051187042.1">
    <property type="nucleotide sequence ID" value="NZ_QJKF01000002.1"/>
</dbReference>
<dbReference type="Gene3D" id="3.30.450.40">
    <property type="match status" value="1"/>
</dbReference>
<dbReference type="EMBL" id="QJKF01000002">
    <property type="protein sequence ID" value="PXX69098.1"/>
    <property type="molecule type" value="Genomic_DNA"/>
</dbReference>